<name>A0A369MEW0_EGGLN</name>
<dbReference type="Pfam" id="PF00698">
    <property type="entry name" value="Acyl_transf_1"/>
    <property type="match status" value="1"/>
</dbReference>
<comment type="similarity">
    <text evidence="4">Belongs to the fabD family.</text>
</comment>
<dbReference type="GO" id="GO:0006633">
    <property type="term" value="P:fatty acid biosynthetic process"/>
    <property type="evidence" value="ECO:0007669"/>
    <property type="project" value="TreeGrafter"/>
</dbReference>
<feature type="region of interest" description="Disordered" evidence="6">
    <location>
        <begin position="1"/>
        <end position="26"/>
    </location>
</feature>
<reference evidence="8 9" key="1">
    <citation type="journal article" date="2018" name="Elife">
        <title>Discovery and characterization of a prevalent human gut bacterial enzyme sufficient for the inactivation of a family of plant toxins.</title>
        <authorList>
            <person name="Koppel N."/>
            <person name="Bisanz J.E."/>
            <person name="Pandelia M.E."/>
            <person name="Turnbaugh P.J."/>
            <person name="Balskus E.P."/>
        </authorList>
    </citation>
    <scope>NUCLEOTIDE SEQUENCE [LARGE SCALE GENOMIC DNA]</scope>
    <source>
        <strain evidence="8 9">W1 BHI 6</strain>
    </source>
</reference>
<dbReference type="SMART" id="SM00827">
    <property type="entry name" value="PKS_AT"/>
    <property type="match status" value="1"/>
</dbReference>
<dbReference type="InterPro" id="IPR001227">
    <property type="entry name" value="Ac_transferase_dom_sf"/>
</dbReference>
<dbReference type="SUPFAM" id="SSF55048">
    <property type="entry name" value="Probable ACP-binding domain of malonyl-CoA ACP transacylase"/>
    <property type="match status" value="1"/>
</dbReference>
<dbReference type="PANTHER" id="PTHR42681:SF1">
    <property type="entry name" value="MALONYL-COA-ACYL CARRIER PROTEIN TRANSACYLASE, MITOCHONDRIAL"/>
    <property type="match status" value="1"/>
</dbReference>
<evidence type="ECO:0000256" key="6">
    <source>
        <dbReference type="SAM" id="MobiDB-lite"/>
    </source>
</evidence>
<dbReference type="PIRSF" id="PIRSF000446">
    <property type="entry name" value="Mct"/>
    <property type="match status" value="1"/>
</dbReference>
<dbReference type="InterPro" id="IPR024925">
    <property type="entry name" value="Malonyl_CoA-ACP_transAc"/>
</dbReference>
<comment type="catalytic activity">
    <reaction evidence="3 4">
        <text>holo-[ACP] + malonyl-CoA = malonyl-[ACP] + CoA</text>
        <dbReference type="Rhea" id="RHEA:41792"/>
        <dbReference type="Rhea" id="RHEA-COMP:9623"/>
        <dbReference type="Rhea" id="RHEA-COMP:9685"/>
        <dbReference type="ChEBI" id="CHEBI:57287"/>
        <dbReference type="ChEBI" id="CHEBI:57384"/>
        <dbReference type="ChEBI" id="CHEBI:64479"/>
        <dbReference type="ChEBI" id="CHEBI:78449"/>
        <dbReference type="EC" id="2.3.1.39"/>
    </reaction>
</comment>
<evidence type="ECO:0000256" key="5">
    <source>
        <dbReference type="PIRSR" id="PIRSR000446-1"/>
    </source>
</evidence>
<feature type="domain" description="Malonyl-CoA:ACP transacylase (MAT)" evidence="7">
    <location>
        <begin position="49"/>
        <end position="353"/>
    </location>
</feature>
<dbReference type="GO" id="GO:0005829">
    <property type="term" value="C:cytosol"/>
    <property type="evidence" value="ECO:0007669"/>
    <property type="project" value="TreeGrafter"/>
</dbReference>
<dbReference type="InterPro" id="IPR016036">
    <property type="entry name" value="Malonyl_transacylase_ACP-bd"/>
</dbReference>
<dbReference type="InterPro" id="IPR014043">
    <property type="entry name" value="Acyl_transferase_dom"/>
</dbReference>
<dbReference type="AlphaFoldDB" id="A0A369MEW0"/>
<keyword evidence="2 4" id="KW-0012">Acyltransferase</keyword>
<dbReference type="SUPFAM" id="SSF52151">
    <property type="entry name" value="FabD/lysophospholipase-like"/>
    <property type="match status" value="1"/>
</dbReference>
<accession>A0A369MEW0</accession>
<dbReference type="Gene3D" id="3.30.70.250">
    <property type="entry name" value="Malonyl-CoA ACP transacylase, ACP-binding"/>
    <property type="match status" value="1"/>
</dbReference>
<dbReference type="PANTHER" id="PTHR42681">
    <property type="entry name" value="MALONYL-COA-ACYL CARRIER PROTEIN TRANSACYLASE, MITOCHONDRIAL"/>
    <property type="match status" value="1"/>
</dbReference>
<comment type="caution">
    <text evidence="8">The sequence shown here is derived from an EMBL/GenBank/DDBJ whole genome shotgun (WGS) entry which is preliminary data.</text>
</comment>
<evidence type="ECO:0000313" key="9">
    <source>
        <dbReference type="Proteomes" id="UP000253970"/>
    </source>
</evidence>
<dbReference type="FunFam" id="3.30.70.250:FF:000001">
    <property type="entry name" value="Malonyl CoA-acyl carrier protein transacylase"/>
    <property type="match status" value="1"/>
</dbReference>
<evidence type="ECO:0000256" key="1">
    <source>
        <dbReference type="ARBA" id="ARBA00022679"/>
    </source>
</evidence>
<dbReference type="GO" id="GO:0004314">
    <property type="term" value="F:[acyl-carrier-protein] S-malonyltransferase activity"/>
    <property type="evidence" value="ECO:0007669"/>
    <property type="project" value="UniProtKB-EC"/>
</dbReference>
<dbReference type="InterPro" id="IPR016035">
    <property type="entry name" value="Acyl_Trfase/lysoPLipase"/>
</dbReference>
<dbReference type="EC" id="2.3.1.39" evidence="4"/>
<evidence type="ECO:0000256" key="3">
    <source>
        <dbReference type="ARBA" id="ARBA00048462"/>
    </source>
</evidence>
<sequence length="354" mass="36263">MDEEKGLRKPVGVERGGAAASTKRVPQRSEDCLSDWTLPPLLAGAPVFMFSGQGSQKPGMGGDLLAVKEVREVFACASDVLGCDVADLVLNADPDELDDTRNAQPALCVLSVGIARALVARGVQPAAVLGFSLGQVSALAVSGMLSDEATFALVKVRSELMAEAAAAHPGVMSALLKADEDGVAALCEQCAEGEVLVPANFNCPGQIVIAGAPAAVERAEAAWAEAGKRSSRLATSGAFHSPLMADAAAGLAAYLDNVEFSEARIPLVCNVTAAPLSAADARENLVRHLTSPVRFDASVAALTAAGADMFVEVGFGGVLANLVKRIDKTATRACVQDRASFDGCLAVASATDSE</sequence>
<dbReference type="InterPro" id="IPR050858">
    <property type="entry name" value="Mal-CoA-ACP_Trans/PKS_FabD"/>
</dbReference>
<evidence type="ECO:0000313" key="8">
    <source>
        <dbReference type="EMBL" id="RDB70324.1"/>
    </source>
</evidence>
<feature type="active site" evidence="5">
    <location>
        <position position="132"/>
    </location>
</feature>
<feature type="active site" evidence="5">
    <location>
        <position position="240"/>
    </location>
</feature>
<organism evidence="8 9">
    <name type="scientific">Eggerthella lenta</name>
    <name type="common">Eubacterium lentum</name>
    <dbReference type="NCBI Taxonomy" id="84112"/>
    <lineage>
        <taxon>Bacteria</taxon>
        <taxon>Bacillati</taxon>
        <taxon>Actinomycetota</taxon>
        <taxon>Coriobacteriia</taxon>
        <taxon>Eggerthellales</taxon>
        <taxon>Eggerthellaceae</taxon>
        <taxon>Eggerthella</taxon>
    </lineage>
</organism>
<dbReference type="Gene3D" id="3.40.366.10">
    <property type="entry name" value="Malonyl-Coenzyme A Acyl Carrier Protein, domain 2"/>
    <property type="match status" value="1"/>
</dbReference>
<evidence type="ECO:0000256" key="4">
    <source>
        <dbReference type="PIRNR" id="PIRNR000446"/>
    </source>
</evidence>
<keyword evidence="1 4" id="KW-0808">Transferase</keyword>
<proteinExistence type="inferred from homology"/>
<evidence type="ECO:0000259" key="7">
    <source>
        <dbReference type="SMART" id="SM00827"/>
    </source>
</evidence>
<dbReference type="RefSeq" id="WP_114533822.1">
    <property type="nucleotide sequence ID" value="NZ_JAQDVM010000007.1"/>
</dbReference>
<dbReference type="EMBL" id="PPTU01000010">
    <property type="protein sequence ID" value="RDB70324.1"/>
    <property type="molecule type" value="Genomic_DNA"/>
</dbReference>
<dbReference type="Proteomes" id="UP000253970">
    <property type="component" value="Unassembled WGS sequence"/>
</dbReference>
<protein>
    <recommendedName>
        <fullName evidence="4">Malonyl CoA-acyl carrier protein transacylase</fullName>
        <ecNumber evidence="4">2.3.1.39</ecNumber>
    </recommendedName>
</protein>
<gene>
    <name evidence="8" type="ORF">C1875_08085</name>
</gene>
<evidence type="ECO:0000256" key="2">
    <source>
        <dbReference type="ARBA" id="ARBA00023315"/>
    </source>
</evidence>